<dbReference type="OrthoDB" id="190810at2"/>
<dbReference type="InterPro" id="IPR029787">
    <property type="entry name" value="Nucleotide_cyclase"/>
</dbReference>
<name>A0A3M8P5E4_9BACL</name>
<dbReference type="InterPro" id="IPR040511">
    <property type="entry name" value="AGS_C"/>
</dbReference>
<dbReference type="Pfam" id="PF18134">
    <property type="entry name" value="AGS_C"/>
    <property type="match status" value="1"/>
</dbReference>
<organism evidence="2 3">
    <name type="scientific">Planococcus salinus</name>
    <dbReference type="NCBI Taxonomy" id="1848460"/>
    <lineage>
        <taxon>Bacteria</taxon>
        <taxon>Bacillati</taxon>
        <taxon>Bacillota</taxon>
        <taxon>Bacilli</taxon>
        <taxon>Bacillales</taxon>
        <taxon>Caryophanaceae</taxon>
        <taxon>Planococcus</taxon>
    </lineage>
</organism>
<evidence type="ECO:0000259" key="1">
    <source>
        <dbReference type="Pfam" id="PF18134"/>
    </source>
</evidence>
<dbReference type="SUPFAM" id="SSF55073">
    <property type="entry name" value="Nucleotide cyclase"/>
    <property type="match status" value="1"/>
</dbReference>
<dbReference type="GO" id="GO:0004016">
    <property type="term" value="F:adenylate cyclase activity"/>
    <property type="evidence" value="ECO:0007669"/>
    <property type="project" value="UniProtKB-ARBA"/>
</dbReference>
<dbReference type="Gene3D" id="3.30.70.1230">
    <property type="entry name" value="Nucleotide cyclase"/>
    <property type="match status" value="1"/>
</dbReference>
<keyword evidence="3" id="KW-1185">Reference proteome</keyword>
<proteinExistence type="predicted"/>
<dbReference type="AlphaFoldDB" id="A0A3M8P5E4"/>
<dbReference type="GO" id="GO:0035556">
    <property type="term" value="P:intracellular signal transduction"/>
    <property type="evidence" value="ECO:0007669"/>
    <property type="project" value="InterPro"/>
</dbReference>
<gene>
    <name evidence="2" type="ORF">EEX84_12205</name>
</gene>
<dbReference type="CDD" id="cd07302">
    <property type="entry name" value="CHD"/>
    <property type="match status" value="1"/>
</dbReference>
<dbReference type="InterPro" id="IPR001054">
    <property type="entry name" value="A/G_cyclase"/>
</dbReference>
<evidence type="ECO:0000313" key="2">
    <source>
        <dbReference type="EMBL" id="RNF38875.1"/>
    </source>
</evidence>
<reference evidence="2 3" key="1">
    <citation type="journal article" date="2018" name="Int. J. Syst. Evol. Microbiol.">
        <title>Planococcus salinus sp. nov., a moderately halophilic bacterium isolated from a saline-alkali soil.</title>
        <authorList>
            <person name="Gan L."/>
        </authorList>
    </citation>
    <scope>NUCLEOTIDE SEQUENCE [LARGE SCALE GENOMIC DNA]</scope>
    <source>
        <strain evidence="2 3">LCB217</strain>
    </source>
</reference>
<feature type="domain" description="Adenylyl/Guanylyl and SMODS C-terminal sensor" evidence="1">
    <location>
        <begin position="299"/>
        <end position="414"/>
    </location>
</feature>
<sequence length="429" mass="49279">MEKLKPLFDQLFAQKVPDQVLKKSNYNVFERIAETRDLTTVLLIKEQLREMFGKKGKPYSETIGIHPDFIDLEEGESRNQYICSLFLDISGSTKLGLKFPLPTVKFYKNAILQSAIEIFQVFDGHIHRLQGDAVFAYFGHKGMKKSDAIINALNAASLMQAYNKYTLSEFFIENDLDPLKIRVGIDIGDEHQVLWSAYGLGQISEVTSTSIHTDLAAKLQGQAPRNQILVGENLYSYLDLPEEFLKVKTYTENGEKKEAKHILYDSNLKVYYGMRLFDWEMYLKSFAFLPKEQSAIYKSPEDFEIICQVAEESNNIIQYKSNSRILEKGVALGFKISFKKNLALLKPSSIKWTVINSGMEASEGEDTLIFEMEEYKDKNICVQYTAYNGHHYMECSFYDSQNRLMGKDKFGLYVNDEKLPMKDIGVYDT</sequence>
<evidence type="ECO:0000313" key="3">
    <source>
        <dbReference type="Proteomes" id="UP000275473"/>
    </source>
</evidence>
<dbReference type="GO" id="GO:0009190">
    <property type="term" value="P:cyclic nucleotide biosynthetic process"/>
    <property type="evidence" value="ECO:0007669"/>
    <property type="project" value="InterPro"/>
</dbReference>
<dbReference type="EMBL" id="RIAX01000009">
    <property type="protein sequence ID" value="RNF38875.1"/>
    <property type="molecule type" value="Genomic_DNA"/>
</dbReference>
<accession>A0A3M8P5E4</accession>
<dbReference type="Proteomes" id="UP000275473">
    <property type="component" value="Unassembled WGS sequence"/>
</dbReference>
<comment type="caution">
    <text evidence="2">The sequence shown here is derived from an EMBL/GenBank/DDBJ whole genome shotgun (WGS) entry which is preliminary data.</text>
</comment>
<protein>
    <submittedName>
        <fullName evidence="2">Adenylate/guanylate cyclase domain-containing protein</fullName>
    </submittedName>
</protein>
<dbReference type="RefSeq" id="WP_123165931.1">
    <property type="nucleotide sequence ID" value="NZ_RIAX01000009.1"/>
</dbReference>